<evidence type="ECO:0000313" key="7">
    <source>
        <dbReference type="Proteomes" id="UP000284842"/>
    </source>
</evidence>
<name>A0A409VG60_9AGAR</name>
<sequence length="1321" mass="140206">MSTTTITSRSRSHSHIQPPQTPHSFLPVAGPSSSKLKESNRSSILSPDSPLLQQRYSNQPKNPPVPISPELKQPSSLAPLLLPNAIWIQIASYLPASTVQRLMGVNAAFFELAMDLKYRQVSFAYLDERMVKLVGRLRDPTVARRVRILHIYPGFLKEVHDRTRSRSKSPFSHARKYASSLLYKISDIFSAHSHSHSNPNGPSHISQSHNVTLSTTITSSSRKRSRSHSHTAATTSAASSPPASSGFSFTHNSRTHVSTANTHHQPFNNHTQSKAQSHSDNVTATTIQRPLSKLSLANTEELLGVLLEVLRSLEGVRDYYVTWPDHALRLSTEMREDYGGYGYGSGRGGGYGYSSGSGHSGPGTGYGHSHNRRQGNCACHPATCYALGSQYQPASCSHHSSSLSQSHLHQPQPHPCHHHDRSAGNTPLSPSLAVPFLTSLFSCRTLRKLSLDISLGNVRELVGAGQGVGGGGALGDILGLEELDLCLHVPASACLPDDGAIGCCKCLECNGEGIRGEWGATWDWDWHRDERKAEGSAGVLSDSGLETMKGGRDRVNELGKMKRKEKEDLRGEKLPAWSDDDGDFVRGMGFAGVKSTEGSRWTGRRGSEPLIRIGGGERVGDDERLGGEERCGLKLLKKGGLKSASNLGNLKEGKEDLSFTSVSLGVLPSMMFVAPSAMKSQSLALGGSGLMGSTSPGSSTTRQALCQECHASTSLSPLVTHLLPALSSKNIQRSLKVLGLQVQIQTSEEGSGRCGCSGARASFMGGGEDGSVDDLSASSSCTSIASTASPGYQESLLLSSSPVSTRHPSQVPRIRSCPHHPPNFKPQAEAQQALTPLLSALYLPSLHTLTLNIPIEAPSQQFSTSKSLASFLARHRDGLKEVRLRGREGGMVGVPTMTRGGAEVGGVGVGSSFDGIIDVGHGTEGIVEVEGMEGLVGGGQNEERSSVGSANGSANVSTSTGSGGVGEGAFDGWMREVMRFLEEMAEDDEGGSASEEGLMLKSGLPLPRLTTLDISSALFPVPTALFVVQTLTGMSTKRRAAGFKTFEGSEVGASEVGASGSCLNGGGDCGAKGDAEVGKDEDVQSALRTLSLTGCYWMRDDVERVLNCVAPHVDLKSGSELQCTPRKTSLTTLRMSLHTLTPKLMEAFNVRLGSPEFVDVGLGGVGVSSAIENWKGAGGRHDDEGKGRCRVELIVKCGDARLSIESSMNGGTGSRVLEKKRDSDRERRRTRKVDAAKVVGAHRSRDVKTVHGGLDTPMREVSVGPVSILGAQTPRRVSTSVNASTSSTATRSSRDSKTSVQGRFDANGAASSVASSVEVSL</sequence>
<keyword evidence="7" id="KW-1185">Reference proteome</keyword>
<feature type="region of interest" description="Disordered" evidence="4">
    <location>
        <begin position="938"/>
        <end position="968"/>
    </location>
</feature>
<dbReference type="GO" id="GO:0020037">
    <property type="term" value="F:heme binding"/>
    <property type="evidence" value="ECO:0007669"/>
    <property type="project" value="InterPro"/>
</dbReference>
<dbReference type="Proteomes" id="UP000284842">
    <property type="component" value="Unassembled WGS sequence"/>
</dbReference>
<evidence type="ECO:0000256" key="4">
    <source>
        <dbReference type="SAM" id="MobiDB-lite"/>
    </source>
</evidence>
<dbReference type="InParanoid" id="A0A409VG60"/>
<keyword evidence="1 3" id="KW-0479">Metal-binding</keyword>
<dbReference type="STRING" id="181874.A0A409VG60"/>
<feature type="region of interest" description="Disordered" evidence="4">
    <location>
        <begin position="1"/>
        <end position="70"/>
    </location>
</feature>
<accession>A0A409VG60</accession>
<reference evidence="6 7" key="1">
    <citation type="journal article" date="2018" name="Evol. Lett.">
        <title>Horizontal gene cluster transfer increased hallucinogenic mushroom diversity.</title>
        <authorList>
            <person name="Reynolds H.T."/>
            <person name="Vijayakumar V."/>
            <person name="Gluck-Thaler E."/>
            <person name="Korotkin H.B."/>
            <person name="Matheny P.B."/>
            <person name="Slot J.C."/>
        </authorList>
    </citation>
    <scope>NUCLEOTIDE SEQUENCE [LARGE SCALE GENOMIC DNA]</scope>
    <source>
        <strain evidence="6 7">2629</strain>
    </source>
</reference>
<feature type="region of interest" description="Disordered" evidence="4">
    <location>
        <begin position="193"/>
        <end position="283"/>
    </location>
</feature>
<comment type="caution">
    <text evidence="6">The sequence shown here is derived from an EMBL/GenBank/DDBJ whole genome shotgun (WGS) entry which is preliminary data.</text>
</comment>
<dbReference type="EMBL" id="NHTK01006069">
    <property type="protein sequence ID" value="PPQ65252.1"/>
    <property type="molecule type" value="Genomic_DNA"/>
</dbReference>
<feature type="compositionally biased region" description="Low complexity" evidence="4">
    <location>
        <begin position="1309"/>
        <end position="1321"/>
    </location>
</feature>
<feature type="domain" description="Cytochrome c" evidence="5">
    <location>
        <begin position="692"/>
        <end position="783"/>
    </location>
</feature>
<feature type="compositionally biased region" description="Low complexity" evidence="4">
    <location>
        <begin position="193"/>
        <end position="220"/>
    </location>
</feature>
<feature type="compositionally biased region" description="Polar residues" evidence="4">
    <location>
        <begin position="51"/>
        <end position="60"/>
    </location>
</feature>
<feature type="region of interest" description="Disordered" evidence="4">
    <location>
        <begin position="400"/>
        <end position="424"/>
    </location>
</feature>
<feature type="compositionally biased region" description="Low complexity" evidence="4">
    <location>
        <begin position="951"/>
        <end position="960"/>
    </location>
</feature>
<dbReference type="GO" id="GO:0009055">
    <property type="term" value="F:electron transfer activity"/>
    <property type="evidence" value="ECO:0007669"/>
    <property type="project" value="InterPro"/>
</dbReference>
<protein>
    <recommendedName>
        <fullName evidence="5">Cytochrome c domain-containing protein</fullName>
    </recommendedName>
</protein>
<evidence type="ECO:0000259" key="5">
    <source>
        <dbReference type="PROSITE" id="PS51007"/>
    </source>
</evidence>
<dbReference type="OrthoDB" id="2968423at2759"/>
<proteinExistence type="predicted"/>
<feature type="compositionally biased region" description="Low complexity" evidence="4">
    <location>
        <begin position="400"/>
        <end position="411"/>
    </location>
</feature>
<organism evidence="6 7">
    <name type="scientific">Panaeolus cyanescens</name>
    <dbReference type="NCBI Taxonomy" id="181874"/>
    <lineage>
        <taxon>Eukaryota</taxon>
        <taxon>Fungi</taxon>
        <taxon>Dikarya</taxon>
        <taxon>Basidiomycota</taxon>
        <taxon>Agaricomycotina</taxon>
        <taxon>Agaricomycetes</taxon>
        <taxon>Agaricomycetidae</taxon>
        <taxon>Agaricales</taxon>
        <taxon>Agaricineae</taxon>
        <taxon>Galeropsidaceae</taxon>
        <taxon>Panaeolus</taxon>
    </lineage>
</organism>
<feature type="region of interest" description="Disordered" evidence="4">
    <location>
        <begin position="1270"/>
        <end position="1321"/>
    </location>
</feature>
<evidence type="ECO:0000256" key="1">
    <source>
        <dbReference type="ARBA" id="ARBA00022723"/>
    </source>
</evidence>
<gene>
    <name evidence="6" type="ORF">CVT24_011407</name>
</gene>
<feature type="compositionally biased region" description="Basic and acidic residues" evidence="4">
    <location>
        <begin position="1216"/>
        <end position="1234"/>
    </location>
</feature>
<feature type="region of interest" description="Disordered" evidence="4">
    <location>
        <begin position="1205"/>
        <end position="1234"/>
    </location>
</feature>
<dbReference type="PROSITE" id="PS51007">
    <property type="entry name" value="CYTC"/>
    <property type="match status" value="1"/>
</dbReference>
<evidence type="ECO:0000256" key="2">
    <source>
        <dbReference type="ARBA" id="ARBA00023004"/>
    </source>
</evidence>
<dbReference type="InterPro" id="IPR009056">
    <property type="entry name" value="Cyt_c-like_dom"/>
</dbReference>
<dbReference type="GO" id="GO:0046872">
    <property type="term" value="F:metal ion binding"/>
    <property type="evidence" value="ECO:0007669"/>
    <property type="project" value="UniProtKB-KW"/>
</dbReference>
<feature type="compositionally biased region" description="Polar residues" evidence="4">
    <location>
        <begin position="246"/>
        <end position="283"/>
    </location>
</feature>
<keyword evidence="2 3" id="KW-0408">Iron</keyword>
<keyword evidence="3" id="KW-0349">Heme</keyword>
<evidence type="ECO:0000313" key="6">
    <source>
        <dbReference type="EMBL" id="PPQ65252.1"/>
    </source>
</evidence>
<feature type="compositionally biased region" description="Low complexity" evidence="4">
    <location>
        <begin position="1275"/>
        <end position="1291"/>
    </location>
</feature>
<feature type="compositionally biased region" description="Low complexity" evidence="4">
    <location>
        <begin position="230"/>
        <end position="245"/>
    </location>
</feature>
<evidence type="ECO:0000256" key="3">
    <source>
        <dbReference type="PROSITE-ProRule" id="PRU00433"/>
    </source>
</evidence>